<proteinExistence type="predicted"/>
<evidence type="ECO:0000313" key="1">
    <source>
        <dbReference type="EMBL" id="GAL73811.1"/>
    </source>
</evidence>
<dbReference type="Pfam" id="PF14412">
    <property type="entry name" value="AHH"/>
    <property type="match status" value="1"/>
</dbReference>
<dbReference type="EMBL" id="BBNT01000001">
    <property type="protein sequence ID" value="GAL73811.1"/>
    <property type="molecule type" value="Genomic_DNA"/>
</dbReference>
<name>A0A090WA26_NONUL</name>
<dbReference type="AlphaFoldDB" id="A0A090WA26"/>
<sequence length="83" mass="9156">MAPLAVDPRKAHHLIPQANDFLIHPVIQKAAGQGFHIDEALNGIPVSDVIHNAPHIQYSAKIKQLLNNWNIQYPNATGLEAYS</sequence>
<evidence type="ECO:0000313" key="2">
    <source>
        <dbReference type="Proteomes" id="UP000029647"/>
    </source>
</evidence>
<dbReference type="GeneID" id="90596781"/>
<protein>
    <submittedName>
        <fullName evidence="1">Uncharacterized protein</fullName>
    </submittedName>
</protein>
<organism evidence="1 2">
    <name type="scientific">Nonlabens ulvanivorans</name>
    <name type="common">Persicivirga ulvanivorans</name>
    <dbReference type="NCBI Taxonomy" id="906888"/>
    <lineage>
        <taxon>Bacteria</taxon>
        <taxon>Pseudomonadati</taxon>
        <taxon>Bacteroidota</taxon>
        <taxon>Flavobacteriia</taxon>
        <taxon>Flavobacteriales</taxon>
        <taxon>Flavobacteriaceae</taxon>
        <taxon>Nonlabens</taxon>
    </lineage>
</organism>
<gene>
    <name evidence="1" type="ORF">JCM19275_2658</name>
</gene>
<accession>A0A090WA26</accession>
<comment type="caution">
    <text evidence="1">The sequence shown here is derived from an EMBL/GenBank/DDBJ whole genome shotgun (WGS) entry which is preliminary data.</text>
</comment>
<dbReference type="InterPro" id="IPR032871">
    <property type="entry name" value="AHH_dom_containing"/>
</dbReference>
<reference evidence="1 2" key="1">
    <citation type="journal article" date="2014" name="Genome Announc.">
        <title>Draft Genome Sequences of Marine Flavobacterium Nonlabens Strains NR17, NR24, NR27, NR32, NR33, and Ara13.</title>
        <authorList>
            <person name="Nakanishi M."/>
            <person name="Meirelles P."/>
            <person name="Suzuki R."/>
            <person name="Takatani N."/>
            <person name="Mino S."/>
            <person name="Suda W."/>
            <person name="Oshima K."/>
            <person name="Hattori M."/>
            <person name="Ohkuma M."/>
            <person name="Hosokawa M."/>
            <person name="Miyashita K."/>
            <person name="Thompson F.L."/>
            <person name="Niwa A."/>
            <person name="Sawabe T."/>
            <person name="Sawabe T."/>
        </authorList>
    </citation>
    <scope>NUCLEOTIDE SEQUENCE [LARGE SCALE GENOMIC DNA]</scope>
    <source>
        <strain evidence="2">JCM19275</strain>
    </source>
</reference>
<dbReference type="Proteomes" id="UP000029647">
    <property type="component" value="Unassembled WGS sequence"/>
</dbReference>
<dbReference type="RefSeq" id="WP_042295054.1">
    <property type="nucleotide sequence ID" value="NZ_CP136694.1"/>
</dbReference>